<name>A0A1S4DE21_TOBAC</name>
<protein>
    <submittedName>
        <fullName evidence="2">Uncharacterized protein LOC107828833</fullName>
    </submittedName>
</protein>
<dbReference type="STRING" id="4097.A0A1S4DE21"/>
<keyword evidence="1" id="KW-1185">Reference proteome</keyword>
<reference evidence="1" key="1">
    <citation type="journal article" date="2014" name="Nat. Commun.">
        <title>The tobacco genome sequence and its comparison with those of tomato and potato.</title>
        <authorList>
            <person name="Sierro N."/>
            <person name="Battey J.N."/>
            <person name="Ouadi S."/>
            <person name="Bakaher N."/>
            <person name="Bovet L."/>
            <person name="Willig A."/>
            <person name="Goepfert S."/>
            <person name="Peitsch M.C."/>
            <person name="Ivanov N.V."/>
        </authorList>
    </citation>
    <scope>NUCLEOTIDE SEQUENCE [LARGE SCALE GENOMIC DNA]</scope>
</reference>
<dbReference type="RefSeq" id="XP_016511695.2">
    <property type="nucleotide sequence ID" value="XM_016656209.2"/>
</dbReference>
<dbReference type="InterPro" id="IPR053329">
    <property type="entry name" value="Merozoite_Surface_Assoc"/>
</dbReference>
<dbReference type="GeneID" id="107828833"/>
<dbReference type="Proteomes" id="UP000790787">
    <property type="component" value="Chromosome 17"/>
</dbReference>
<organism evidence="1 2">
    <name type="scientific">Nicotiana tabacum</name>
    <name type="common">Common tobacco</name>
    <dbReference type="NCBI Taxonomy" id="4097"/>
    <lineage>
        <taxon>Eukaryota</taxon>
        <taxon>Viridiplantae</taxon>
        <taxon>Streptophyta</taxon>
        <taxon>Embryophyta</taxon>
        <taxon>Tracheophyta</taxon>
        <taxon>Spermatophyta</taxon>
        <taxon>Magnoliopsida</taxon>
        <taxon>eudicotyledons</taxon>
        <taxon>Gunneridae</taxon>
        <taxon>Pentapetalae</taxon>
        <taxon>asterids</taxon>
        <taxon>lamiids</taxon>
        <taxon>Solanales</taxon>
        <taxon>Solanaceae</taxon>
        <taxon>Nicotianoideae</taxon>
        <taxon>Nicotianeae</taxon>
        <taxon>Nicotiana</taxon>
    </lineage>
</organism>
<sequence>MAVTNILVIIVVLVASALVLPTNARSLSMKATKAKDEQETLFRPPLPPYLGRIGGHGIGRPAFGVGPGFGGGFGNNPFGGISSGSGLGGGGLGFGAGTGTGFGSSIGGAGGFGSSVGFGNGGGFGFGDDGGSSSNGNGVFAGGQGEGDDAAIGNQYP</sequence>
<dbReference type="KEGG" id="nta:107828833"/>
<dbReference type="PANTHER" id="PTHR39110:SF1">
    <property type="entry name" value="TRANSMEMBRANE PROTEIN"/>
    <property type="match status" value="1"/>
</dbReference>
<gene>
    <name evidence="2" type="primary">LOC107828833</name>
</gene>
<dbReference type="PaxDb" id="4097-A0A1S4DE21"/>
<proteinExistence type="predicted"/>
<evidence type="ECO:0000313" key="1">
    <source>
        <dbReference type="Proteomes" id="UP000790787"/>
    </source>
</evidence>
<dbReference type="RefSeq" id="XP_016511695.1">
    <property type="nucleotide sequence ID" value="XM_016656209.1"/>
</dbReference>
<reference evidence="2" key="2">
    <citation type="submission" date="2025-08" db="UniProtKB">
        <authorList>
            <consortium name="RefSeq"/>
        </authorList>
    </citation>
    <scope>IDENTIFICATION</scope>
    <source>
        <tissue evidence="2">Leaf</tissue>
    </source>
</reference>
<dbReference type="AlphaFoldDB" id="A0A1S4DE21"/>
<evidence type="ECO:0000313" key="2">
    <source>
        <dbReference type="RefSeq" id="XP_016511695.2"/>
    </source>
</evidence>
<dbReference type="PANTHER" id="PTHR39110">
    <property type="entry name" value="TRANSMEMBRANE PROTEIN"/>
    <property type="match status" value="1"/>
</dbReference>
<dbReference type="OMA" id="DEHMKFI"/>
<accession>A0A1S4DE21</accession>
<dbReference type="OrthoDB" id="10538150at2759"/>